<evidence type="ECO:0008006" key="3">
    <source>
        <dbReference type="Google" id="ProtNLM"/>
    </source>
</evidence>
<dbReference type="SUPFAM" id="SSF47413">
    <property type="entry name" value="lambda repressor-like DNA-binding domains"/>
    <property type="match status" value="1"/>
</dbReference>
<protein>
    <recommendedName>
        <fullName evidence="3">DUF2442 domain-containing protein</fullName>
    </recommendedName>
</protein>
<proteinExistence type="predicted"/>
<accession>A0A4Y4D1P1</accession>
<gene>
    <name evidence="1" type="ORF">ZRA01_35760</name>
</gene>
<dbReference type="Gene3D" id="1.10.260.40">
    <property type="entry name" value="lambda repressor-like DNA-binding domains"/>
    <property type="match status" value="1"/>
</dbReference>
<dbReference type="InterPro" id="IPR036782">
    <property type="entry name" value="NE0471-like_N"/>
</dbReference>
<dbReference type="GO" id="GO:0003677">
    <property type="term" value="F:DNA binding"/>
    <property type="evidence" value="ECO:0007669"/>
    <property type="project" value="InterPro"/>
</dbReference>
<name>A0A4Y4D1P1_ZOORA</name>
<evidence type="ECO:0000313" key="1">
    <source>
        <dbReference type="EMBL" id="GEC97503.1"/>
    </source>
</evidence>
<dbReference type="Gene3D" id="3.30.2020.10">
    <property type="entry name" value="NE0471-like N-terminal domain"/>
    <property type="match status" value="1"/>
</dbReference>
<dbReference type="SUPFAM" id="SSF143880">
    <property type="entry name" value="NE0471 N-terminal domain-like"/>
    <property type="match status" value="1"/>
</dbReference>
<keyword evidence="2" id="KW-1185">Reference proteome</keyword>
<organism evidence="1 2">
    <name type="scientific">Zoogloea ramigera</name>
    <dbReference type="NCBI Taxonomy" id="350"/>
    <lineage>
        <taxon>Bacteria</taxon>
        <taxon>Pseudomonadati</taxon>
        <taxon>Pseudomonadota</taxon>
        <taxon>Betaproteobacteria</taxon>
        <taxon>Rhodocyclales</taxon>
        <taxon>Zoogloeaceae</taxon>
        <taxon>Zoogloea</taxon>
    </lineage>
</organism>
<sequence>MSKDHFVLTAVEPLPNYGLRLTYADGQAFTVDLRERIRTTSFLAPLENATLFAQAKPGFAGRSVDWVEDELDLGSDNLRHLAVEQAGGIGHERIWSWLEDTGLTLEQAAEALGISRRMLIYYRDGEKPIPRAIWLACLGWEAVRPKGSSLPLHVPSAQEYAALHAG</sequence>
<comment type="caution">
    <text evidence="1">The sequence shown here is derived from an EMBL/GenBank/DDBJ whole genome shotgun (WGS) entry which is preliminary data.</text>
</comment>
<dbReference type="InterPro" id="IPR010982">
    <property type="entry name" value="Lambda_DNA-bd_dom_sf"/>
</dbReference>
<dbReference type="RefSeq" id="WP_141354804.1">
    <property type="nucleotide sequence ID" value="NZ_BJNV01000093.1"/>
</dbReference>
<reference evidence="1 2" key="1">
    <citation type="submission" date="2019-06" db="EMBL/GenBank/DDBJ databases">
        <title>Whole genome shotgun sequence of Zoogloea ramigera NBRC 15342.</title>
        <authorList>
            <person name="Hosoyama A."/>
            <person name="Uohara A."/>
            <person name="Ohji S."/>
            <person name="Ichikawa N."/>
        </authorList>
    </citation>
    <scope>NUCLEOTIDE SEQUENCE [LARGE SCALE GENOMIC DNA]</scope>
    <source>
        <strain evidence="1 2">NBRC 15342</strain>
    </source>
</reference>
<dbReference type="EMBL" id="BJNV01000093">
    <property type="protein sequence ID" value="GEC97503.1"/>
    <property type="molecule type" value="Genomic_DNA"/>
</dbReference>
<dbReference type="InterPro" id="IPR001387">
    <property type="entry name" value="Cro/C1-type_HTH"/>
</dbReference>
<evidence type="ECO:0000313" key="2">
    <source>
        <dbReference type="Proteomes" id="UP000318422"/>
    </source>
</evidence>
<dbReference type="OrthoDB" id="6935755at2"/>
<dbReference type="CDD" id="cd00093">
    <property type="entry name" value="HTH_XRE"/>
    <property type="match status" value="1"/>
</dbReference>
<dbReference type="Proteomes" id="UP000318422">
    <property type="component" value="Unassembled WGS sequence"/>
</dbReference>
<dbReference type="AlphaFoldDB" id="A0A4Y4D1P1"/>